<dbReference type="Proteomes" id="UP000509241">
    <property type="component" value="Chromosome"/>
</dbReference>
<dbReference type="RefSeq" id="WP_179259613.1">
    <property type="nucleotide sequence ID" value="NZ_CP058601.1"/>
</dbReference>
<dbReference type="KEGG" id="haly:HYG82_02930"/>
<feature type="region of interest" description="Disordered" evidence="1">
    <location>
        <begin position="1"/>
        <end position="24"/>
    </location>
</feature>
<reference evidence="2 3" key="1">
    <citation type="submission" date="2020-07" db="EMBL/GenBank/DDBJ databases">
        <authorList>
            <person name="Cui H."/>
        </authorList>
    </citation>
    <scope>NUCLEOTIDE SEQUENCE [LARGE SCALE GENOMIC DNA]</scope>
    <source>
        <strain evidence="2 3">YPL8</strain>
    </source>
</reference>
<name>A0A7D5H103_9EURY</name>
<organism evidence="2 3">
    <name type="scientific">Natrinema halophilum</name>
    <dbReference type="NCBI Taxonomy" id="1699371"/>
    <lineage>
        <taxon>Archaea</taxon>
        <taxon>Methanobacteriati</taxon>
        <taxon>Methanobacteriota</taxon>
        <taxon>Stenosarchaea group</taxon>
        <taxon>Halobacteria</taxon>
        <taxon>Halobacteriales</taxon>
        <taxon>Natrialbaceae</taxon>
        <taxon>Natrinema</taxon>
    </lineage>
</organism>
<keyword evidence="3" id="KW-1185">Reference proteome</keyword>
<dbReference type="GeneID" id="56032211"/>
<evidence type="ECO:0000313" key="3">
    <source>
        <dbReference type="Proteomes" id="UP000509241"/>
    </source>
</evidence>
<evidence type="ECO:0000313" key="2">
    <source>
        <dbReference type="EMBL" id="QLG47871.1"/>
    </source>
</evidence>
<gene>
    <name evidence="2" type="ORF">HYG82_02930</name>
</gene>
<dbReference type="EMBL" id="CP058601">
    <property type="protein sequence ID" value="QLG47871.1"/>
    <property type="molecule type" value="Genomic_DNA"/>
</dbReference>
<evidence type="ECO:0000256" key="1">
    <source>
        <dbReference type="SAM" id="MobiDB-lite"/>
    </source>
</evidence>
<proteinExistence type="predicted"/>
<feature type="compositionally biased region" description="Basic and acidic residues" evidence="1">
    <location>
        <begin position="1"/>
        <end position="21"/>
    </location>
</feature>
<accession>A0A7D5H103</accession>
<dbReference type="AlphaFoldDB" id="A0A7D5H103"/>
<sequence>MDDPASRDNARHDSKRTDTRPSPKNYLKVCIQRLTGEPPRVESAVDVHGRFWLQDRENPDEAYLWSRETIDVEGFR</sequence>
<protein>
    <submittedName>
        <fullName evidence="2">Uncharacterized protein</fullName>
    </submittedName>
</protein>